<comment type="subunit">
    <text evidence="10">Monomer.</text>
</comment>
<dbReference type="GO" id="GO:0052381">
    <property type="term" value="F:tRNA dimethylallyltransferase activity"/>
    <property type="evidence" value="ECO:0007669"/>
    <property type="project" value="UniProtKB-UniRule"/>
</dbReference>
<evidence type="ECO:0000256" key="12">
    <source>
        <dbReference type="RuleBase" id="RU003784"/>
    </source>
</evidence>
<feature type="site" description="Interaction with substrate tRNA" evidence="10">
    <location>
        <position position="123"/>
    </location>
</feature>
<comment type="catalytic activity">
    <reaction evidence="9 10 11">
        <text>adenosine(37) in tRNA + dimethylallyl diphosphate = N(6)-dimethylallyladenosine(37) in tRNA + diphosphate</text>
        <dbReference type="Rhea" id="RHEA:26482"/>
        <dbReference type="Rhea" id="RHEA-COMP:10162"/>
        <dbReference type="Rhea" id="RHEA-COMP:10375"/>
        <dbReference type="ChEBI" id="CHEBI:33019"/>
        <dbReference type="ChEBI" id="CHEBI:57623"/>
        <dbReference type="ChEBI" id="CHEBI:74411"/>
        <dbReference type="ChEBI" id="CHEBI:74415"/>
        <dbReference type="EC" id="2.5.1.75"/>
    </reaction>
</comment>
<evidence type="ECO:0000313" key="14">
    <source>
        <dbReference type="EMBL" id="SKA59642.1"/>
    </source>
</evidence>
<dbReference type="EC" id="2.5.1.75" evidence="10"/>
<proteinExistence type="inferred from homology"/>
<dbReference type="GO" id="GO:0005524">
    <property type="term" value="F:ATP binding"/>
    <property type="evidence" value="ECO:0007669"/>
    <property type="project" value="UniProtKB-UniRule"/>
</dbReference>
<dbReference type="Pfam" id="PF01715">
    <property type="entry name" value="IPPT"/>
    <property type="match status" value="1"/>
</dbReference>
<dbReference type="RefSeq" id="WP_078928265.1">
    <property type="nucleotide sequence ID" value="NZ_FUXX01000008.1"/>
</dbReference>
<name>A0A1T4V410_9GAMM</name>
<organism evidence="14 15">
    <name type="scientific">Succinivibrio dextrinosolvens DSM 3072</name>
    <dbReference type="NCBI Taxonomy" id="1123324"/>
    <lineage>
        <taxon>Bacteria</taxon>
        <taxon>Pseudomonadati</taxon>
        <taxon>Pseudomonadota</taxon>
        <taxon>Gammaproteobacteria</taxon>
        <taxon>Aeromonadales</taxon>
        <taxon>Succinivibrionaceae</taxon>
        <taxon>Succinivibrio</taxon>
    </lineage>
</organism>
<evidence type="ECO:0000256" key="2">
    <source>
        <dbReference type="ARBA" id="ARBA00003213"/>
    </source>
</evidence>
<comment type="cofactor">
    <cofactor evidence="1 10">
        <name>Mg(2+)</name>
        <dbReference type="ChEBI" id="CHEBI:18420"/>
    </cofactor>
</comment>
<dbReference type="InterPro" id="IPR018022">
    <property type="entry name" value="IPT"/>
</dbReference>
<dbReference type="SUPFAM" id="SSF52540">
    <property type="entry name" value="P-loop containing nucleoside triphosphate hydrolases"/>
    <property type="match status" value="2"/>
</dbReference>
<evidence type="ECO:0000256" key="10">
    <source>
        <dbReference type="HAMAP-Rule" id="MF_00185"/>
    </source>
</evidence>
<evidence type="ECO:0000256" key="6">
    <source>
        <dbReference type="ARBA" id="ARBA00022741"/>
    </source>
</evidence>
<dbReference type="InterPro" id="IPR027417">
    <property type="entry name" value="P-loop_NTPase"/>
</dbReference>
<evidence type="ECO:0000256" key="3">
    <source>
        <dbReference type="ARBA" id="ARBA00005842"/>
    </source>
</evidence>
<dbReference type="Gene3D" id="1.10.20.140">
    <property type="match status" value="1"/>
</dbReference>
<evidence type="ECO:0000313" key="15">
    <source>
        <dbReference type="Proteomes" id="UP000242432"/>
    </source>
</evidence>
<dbReference type="FunFam" id="1.10.20.140:FF:000001">
    <property type="entry name" value="tRNA dimethylallyltransferase"/>
    <property type="match status" value="1"/>
</dbReference>
<dbReference type="Gene3D" id="3.40.50.300">
    <property type="entry name" value="P-loop containing nucleotide triphosphate hydrolases"/>
    <property type="match status" value="1"/>
</dbReference>
<evidence type="ECO:0000256" key="8">
    <source>
        <dbReference type="ARBA" id="ARBA00022842"/>
    </source>
</evidence>
<sequence length="318" mass="36418">MKNKALVILGPTASGKTSLALNLAKHLKIEIISLDSALIYREMDIGTAKPTREEQESVPHHLIDICDPAQSYSAANFREDCIRLVDEITKRGALPVICGGTMMYYKALVDGLSPLPQTDPKVREKIASEAQVYGWPKMHERLKDVDPVSYEKLNPNDKQRVSRALEIYEMTGRAMSSFFDTKTDSCPFERLEFILLPKNDDREELRKLIRKRFELMVDNGLIDEVSKLKSRGDLNLDMPSMRCVGYRQVWEYLDGKYDKNEMVEQCVIATAHLAKHQMTWLRGSLSKDQNYLVKKRLNIGDPDNLKIVLDSLKEFSLY</sequence>
<keyword evidence="7 10" id="KW-0067">ATP-binding</keyword>
<evidence type="ECO:0000256" key="5">
    <source>
        <dbReference type="ARBA" id="ARBA00022694"/>
    </source>
</evidence>
<keyword evidence="5 10" id="KW-0819">tRNA processing</keyword>
<dbReference type="STRING" id="83771.SAMN02910357_02111"/>
<feature type="region of interest" description="Interaction with substrate tRNA" evidence="10">
    <location>
        <begin position="159"/>
        <end position="163"/>
    </location>
</feature>
<dbReference type="InterPro" id="IPR039657">
    <property type="entry name" value="Dimethylallyltransferase"/>
</dbReference>
<evidence type="ECO:0000256" key="7">
    <source>
        <dbReference type="ARBA" id="ARBA00022840"/>
    </source>
</evidence>
<accession>A0A1T4V410</accession>
<feature type="region of interest" description="Interaction with substrate tRNA" evidence="10">
    <location>
        <begin position="35"/>
        <end position="38"/>
    </location>
</feature>
<comment type="caution">
    <text evidence="10">Lacks conserved residue(s) required for the propagation of feature annotation.</text>
</comment>
<dbReference type="Proteomes" id="UP000242432">
    <property type="component" value="Unassembled WGS sequence"/>
</dbReference>
<comment type="function">
    <text evidence="2 10 12">Catalyzes the transfer of a dimethylallyl group onto the adenine at position 37 in tRNAs that read codons beginning with uridine, leading to the formation of N6-(dimethylallyl)adenosine (i(6)A).</text>
</comment>
<feature type="region of interest" description="Interaction with substrate tRNA" evidence="10">
    <location>
        <begin position="242"/>
        <end position="247"/>
    </location>
</feature>
<dbReference type="NCBIfam" id="TIGR00174">
    <property type="entry name" value="miaA"/>
    <property type="match status" value="1"/>
</dbReference>
<dbReference type="PANTHER" id="PTHR11088">
    <property type="entry name" value="TRNA DIMETHYLALLYLTRANSFERASE"/>
    <property type="match status" value="1"/>
</dbReference>
<protein>
    <recommendedName>
        <fullName evidence="10">tRNA dimethylallyltransferase</fullName>
        <ecNumber evidence="10">2.5.1.75</ecNumber>
    </recommendedName>
    <alternativeName>
        <fullName evidence="10">Dimethylallyl diphosphate:tRNA dimethylallyltransferase</fullName>
        <shortName evidence="10">DMAPP:tRNA dimethylallyltransferase</shortName>
        <shortName evidence="10">DMATase</shortName>
    </alternativeName>
    <alternativeName>
        <fullName evidence="10">Isopentenyl-diphosphate:tRNA isopentenyltransferase</fullName>
        <shortName evidence="10">IPP transferase</shortName>
        <shortName evidence="10">IPPT</shortName>
        <shortName evidence="10">IPTase</shortName>
    </alternativeName>
</protein>
<dbReference type="PANTHER" id="PTHR11088:SF60">
    <property type="entry name" value="TRNA DIMETHYLALLYLTRANSFERASE"/>
    <property type="match status" value="1"/>
</dbReference>
<gene>
    <name evidence="10" type="primary">miaA</name>
    <name evidence="14" type="ORF">SAMN02745213_00710</name>
</gene>
<feature type="binding site" evidence="10">
    <location>
        <begin position="10"/>
        <end position="17"/>
    </location>
    <ligand>
        <name>ATP</name>
        <dbReference type="ChEBI" id="CHEBI:30616"/>
    </ligand>
</feature>
<keyword evidence="4 10" id="KW-0808">Transferase</keyword>
<evidence type="ECO:0000256" key="11">
    <source>
        <dbReference type="RuleBase" id="RU003783"/>
    </source>
</evidence>
<evidence type="ECO:0000256" key="9">
    <source>
        <dbReference type="ARBA" id="ARBA00049563"/>
    </source>
</evidence>
<keyword evidence="6 10" id="KW-0547">Nucleotide-binding</keyword>
<dbReference type="HAMAP" id="MF_00185">
    <property type="entry name" value="IPP_trans"/>
    <property type="match status" value="1"/>
</dbReference>
<reference evidence="15" key="1">
    <citation type="submission" date="2017-02" db="EMBL/GenBank/DDBJ databases">
        <authorList>
            <person name="Varghese N."/>
            <person name="Submissions S."/>
        </authorList>
    </citation>
    <scope>NUCLEOTIDE SEQUENCE [LARGE SCALE GENOMIC DNA]</scope>
    <source>
        <strain evidence="15">DSM 3072</strain>
    </source>
</reference>
<feature type="site" description="Interaction with substrate tRNA" evidence="10">
    <location>
        <position position="101"/>
    </location>
</feature>
<evidence type="ECO:0000256" key="13">
    <source>
        <dbReference type="RuleBase" id="RU003785"/>
    </source>
</evidence>
<evidence type="ECO:0000256" key="1">
    <source>
        <dbReference type="ARBA" id="ARBA00001946"/>
    </source>
</evidence>
<comment type="similarity">
    <text evidence="3 10 13">Belongs to the IPP transferase family.</text>
</comment>
<feature type="binding site" evidence="10">
    <location>
        <begin position="12"/>
        <end position="17"/>
    </location>
    <ligand>
        <name>substrate</name>
    </ligand>
</feature>
<keyword evidence="8 10" id="KW-0460">Magnesium</keyword>
<dbReference type="AlphaFoldDB" id="A0A1T4V410"/>
<dbReference type="EMBL" id="FUXX01000008">
    <property type="protein sequence ID" value="SKA59642.1"/>
    <property type="molecule type" value="Genomic_DNA"/>
</dbReference>
<evidence type="ECO:0000256" key="4">
    <source>
        <dbReference type="ARBA" id="ARBA00022679"/>
    </source>
</evidence>
<dbReference type="GO" id="GO:0006400">
    <property type="term" value="P:tRNA modification"/>
    <property type="evidence" value="ECO:0007669"/>
    <property type="project" value="TreeGrafter"/>
</dbReference>
<keyword evidence="15" id="KW-1185">Reference proteome</keyword>